<accession>A0AAD9DTG5</accession>
<protein>
    <recommendedName>
        <fullName evidence="5">PH domain-containing protein</fullName>
    </recommendedName>
</protein>
<dbReference type="GO" id="GO:0005737">
    <property type="term" value="C:cytoplasm"/>
    <property type="evidence" value="ECO:0007669"/>
    <property type="project" value="UniProtKB-SubCell"/>
</dbReference>
<keyword evidence="2" id="KW-0963">Cytoplasm</keyword>
<dbReference type="SUPFAM" id="SSF50729">
    <property type="entry name" value="PH domain-like"/>
    <property type="match status" value="1"/>
</dbReference>
<dbReference type="PANTHER" id="PTHR12752">
    <property type="entry name" value="PHOSPHOINOSITOL 3-PHOSPHATE-BINDING PROTEIN"/>
    <property type="match status" value="1"/>
</dbReference>
<dbReference type="SMART" id="SM00233">
    <property type="entry name" value="PH"/>
    <property type="match status" value="1"/>
</dbReference>
<dbReference type="InterPro" id="IPR040392">
    <property type="entry name" value="PKHA4-7_PH"/>
</dbReference>
<feature type="region of interest" description="Disordered" evidence="4">
    <location>
        <begin position="474"/>
        <end position="514"/>
    </location>
</feature>
<evidence type="ECO:0000256" key="2">
    <source>
        <dbReference type="ARBA" id="ARBA00022490"/>
    </source>
</evidence>
<feature type="compositionally biased region" description="Basic and acidic residues" evidence="4">
    <location>
        <begin position="526"/>
        <end position="536"/>
    </location>
</feature>
<keyword evidence="7" id="KW-1185">Reference proteome</keyword>
<dbReference type="CDD" id="cd13248">
    <property type="entry name" value="PH_PEPP1_2_3"/>
    <property type="match status" value="1"/>
</dbReference>
<evidence type="ECO:0000256" key="1">
    <source>
        <dbReference type="ARBA" id="ARBA00004496"/>
    </source>
</evidence>
<dbReference type="Gene3D" id="2.30.29.30">
    <property type="entry name" value="Pleckstrin-homology domain (PH domain)/Phosphotyrosine-binding domain (PTB)"/>
    <property type="match status" value="1"/>
</dbReference>
<proteinExistence type="predicted"/>
<feature type="region of interest" description="Disordered" evidence="4">
    <location>
        <begin position="596"/>
        <end position="671"/>
    </location>
</feature>
<evidence type="ECO:0000313" key="6">
    <source>
        <dbReference type="EMBL" id="KAK1794715.1"/>
    </source>
</evidence>
<dbReference type="FunFam" id="2.30.29.30:FF:000103">
    <property type="entry name" value="Pleckstrin homology domain-containing family A member 4"/>
    <property type="match status" value="1"/>
</dbReference>
<sequence>NEKVQTFGKRCQAVKRDPNCPVVIRGWLYKRDSTGLKLWKRRWFVLSDYCLFYYKDSREESVLGSIPLPSYKILFCSPRECKNRKYAFKVVHQGMRSYLLSADTQEDMLGWVRALSQSACMETDCIINRRCASYQDFTQIEGSTESVDLPLRGGMTLSSSQIYSAQKAPPHLTGGGVDVLEQRGRHRQRVPDTRARSLSLDHTVDEPCISPHLTQGSCPTTPRGQYGSRPHTPVGRVDMRPHESQLVPPGPSNTMPNSRRWHTKSSPVCYSTFRRSAGKGRYSDQLPPLPPSRVTHNSPCPAPSLLPHSRGPVYVDLPPMMVLTRLCGCDKLLQTLSVEMSHLQADKERAQFALEMTHLQLDDWQLEEQEVSQKALLQDELITIRARMCDVSLEMERVWVDYERMESELCVFHSHLQHICHFGLSQERSQAQRQLWMMEDILCGLKANRSHFRAMLGGCREVFLSPPLQNSPVHPMENIQYSGEESEPPSRPPLPYELQSANHSTDQRPDWVKPCHKKGMTIEAEKSERKLNHDQAKLTNKRKHKENLANQTSTSSHLKEQSCPADSQPSPLRVMRVVTAVLPSSLVARRVSVEDPPPELTTLLPEKISQLSRSDSSRRTPTKPRRLLFESPNQDKNSRRGEASEEMPAQKPEERRNKATSKDSAGVPTKGELNALCGVNQECDPTIKDDQRGAKLRRVERIRERVLRSAVRGTGLEAVHPLKLIRASEMVDSSRDDS</sequence>
<dbReference type="PROSITE" id="PS50003">
    <property type="entry name" value="PH_DOMAIN"/>
    <property type="match status" value="1"/>
</dbReference>
<feature type="region of interest" description="Disordered" evidence="4">
    <location>
        <begin position="211"/>
        <end position="264"/>
    </location>
</feature>
<dbReference type="Proteomes" id="UP001239994">
    <property type="component" value="Unassembled WGS sequence"/>
</dbReference>
<feature type="domain" description="PH" evidence="5">
    <location>
        <begin position="21"/>
        <end position="120"/>
    </location>
</feature>
<evidence type="ECO:0000313" key="7">
    <source>
        <dbReference type="Proteomes" id="UP001239994"/>
    </source>
</evidence>
<feature type="non-terminal residue" evidence="6">
    <location>
        <position position="1"/>
    </location>
</feature>
<dbReference type="Pfam" id="PF25541">
    <property type="entry name" value="TBCA_PH"/>
    <property type="match status" value="1"/>
</dbReference>
<dbReference type="InterPro" id="IPR057971">
    <property type="entry name" value="PKHA4-7_TBCA"/>
</dbReference>
<evidence type="ECO:0000259" key="5">
    <source>
        <dbReference type="PROSITE" id="PS50003"/>
    </source>
</evidence>
<dbReference type="InterPro" id="IPR011993">
    <property type="entry name" value="PH-like_dom_sf"/>
</dbReference>
<dbReference type="GO" id="GO:0016020">
    <property type="term" value="C:membrane"/>
    <property type="evidence" value="ECO:0007669"/>
    <property type="project" value="UniProtKB-ARBA"/>
</dbReference>
<evidence type="ECO:0000256" key="3">
    <source>
        <dbReference type="ARBA" id="ARBA00022553"/>
    </source>
</evidence>
<dbReference type="AlphaFoldDB" id="A0AAD9DTG5"/>
<feature type="region of interest" description="Disordered" evidence="4">
    <location>
        <begin position="526"/>
        <end position="570"/>
    </location>
</feature>
<dbReference type="InterPro" id="IPR001849">
    <property type="entry name" value="PH_domain"/>
</dbReference>
<dbReference type="PANTHER" id="PTHR12752:SF7">
    <property type="entry name" value="PLECKSTRIN HOMOLOGY DOMAIN-CONTAINING FAMILY A MEMBER 4"/>
    <property type="match status" value="1"/>
</dbReference>
<feature type="non-terminal residue" evidence="6">
    <location>
        <position position="738"/>
    </location>
</feature>
<keyword evidence="3" id="KW-0597">Phosphoprotein</keyword>
<dbReference type="Pfam" id="PF00169">
    <property type="entry name" value="PH"/>
    <property type="match status" value="1"/>
</dbReference>
<evidence type="ECO:0000256" key="4">
    <source>
        <dbReference type="SAM" id="MobiDB-lite"/>
    </source>
</evidence>
<dbReference type="EMBL" id="JAROKS010000016">
    <property type="protein sequence ID" value="KAK1794715.1"/>
    <property type="molecule type" value="Genomic_DNA"/>
</dbReference>
<gene>
    <name evidence="6" type="ORF">P4O66_009879</name>
</gene>
<comment type="subcellular location">
    <subcellularLocation>
        <location evidence="1">Cytoplasm</location>
    </subcellularLocation>
</comment>
<feature type="compositionally biased region" description="Polar residues" evidence="4">
    <location>
        <begin position="212"/>
        <end position="223"/>
    </location>
</feature>
<feature type="compositionally biased region" description="Basic and acidic residues" evidence="4">
    <location>
        <begin position="651"/>
        <end position="661"/>
    </location>
</feature>
<organism evidence="6 7">
    <name type="scientific">Electrophorus voltai</name>
    <dbReference type="NCBI Taxonomy" id="2609070"/>
    <lineage>
        <taxon>Eukaryota</taxon>
        <taxon>Metazoa</taxon>
        <taxon>Chordata</taxon>
        <taxon>Craniata</taxon>
        <taxon>Vertebrata</taxon>
        <taxon>Euteleostomi</taxon>
        <taxon>Actinopterygii</taxon>
        <taxon>Neopterygii</taxon>
        <taxon>Teleostei</taxon>
        <taxon>Ostariophysi</taxon>
        <taxon>Gymnotiformes</taxon>
        <taxon>Gymnotoidei</taxon>
        <taxon>Gymnotidae</taxon>
        <taxon>Electrophorus</taxon>
    </lineage>
</organism>
<name>A0AAD9DTG5_9TELE</name>
<comment type="caution">
    <text evidence="6">The sequence shown here is derived from an EMBL/GenBank/DDBJ whole genome shotgun (WGS) entry which is preliminary data.</text>
</comment>
<reference evidence="6" key="1">
    <citation type="submission" date="2023-03" db="EMBL/GenBank/DDBJ databases">
        <title>Electrophorus voltai genome.</title>
        <authorList>
            <person name="Bian C."/>
        </authorList>
    </citation>
    <scope>NUCLEOTIDE SEQUENCE</scope>
    <source>
        <strain evidence="6">CB-2022</strain>
        <tissue evidence="6">Muscle</tissue>
    </source>
</reference>